<dbReference type="PANTHER" id="PTHR10134">
    <property type="entry name" value="CYTOCHROME B-C1 COMPLEX SUBUNIT RIESKE, MITOCHONDRIAL"/>
    <property type="match status" value="1"/>
</dbReference>
<evidence type="ECO:0000256" key="20">
    <source>
        <dbReference type="SAM" id="MobiDB-lite"/>
    </source>
</evidence>
<feature type="transmembrane region" description="Helical" evidence="21">
    <location>
        <begin position="97"/>
        <end position="118"/>
    </location>
</feature>
<evidence type="ECO:0000256" key="4">
    <source>
        <dbReference type="ARBA" id="ARBA00015816"/>
    </source>
</evidence>
<evidence type="ECO:0000256" key="15">
    <source>
        <dbReference type="ARBA" id="ARBA00023014"/>
    </source>
</evidence>
<gene>
    <name evidence="23" type="ORF">SAMN04489806_3031</name>
</gene>
<evidence type="ECO:0000256" key="10">
    <source>
        <dbReference type="ARBA" id="ARBA00022723"/>
    </source>
</evidence>
<dbReference type="InterPro" id="IPR017941">
    <property type="entry name" value="Rieske_2Fe-2S"/>
</dbReference>
<evidence type="ECO:0000256" key="5">
    <source>
        <dbReference type="ARBA" id="ARBA00022448"/>
    </source>
</evidence>
<evidence type="ECO:0000256" key="8">
    <source>
        <dbReference type="ARBA" id="ARBA00022692"/>
    </source>
</evidence>
<dbReference type="AlphaFoldDB" id="A0A1H4R8C7"/>
<evidence type="ECO:0000256" key="18">
    <source>
        <dbReference type="ARBA" id="ARBA00029586"/>
    </source>
</evidence>
<dbReference type="GO" id="GO:0051537">
    <property type="term" value="F:2 iron, 2 sulfur cluster binding"/>
    <property type="evidence" value="ECO:0007669"/>
    <property type="project" value="UniProtKB-KW"/>
</dbReference>
<keyword evidence="10" id="KW-0479">Metal-binding</keyword>
<keyword evidence="8 21" id="KW-0812">Transmembrane</keyword>
<protein>
    <recommendedName>
        <fullName evidence="4">Cytochrome bc1 complex Rieske iron-sulfur subunit</fullName>
    </recommendedName>
    <alternativeName>
        <fullName evidence="18">Cytochrome bc1 reductase complex subunit QcrA</fullName>
    </alternativeName>
    <alternativeName>
        <fullName evidence="19">Rieske iron-sulfur protein</fullName>
    </alternativeName>
</protein>
<evidence type="ECO:0000256" key="7">
    <source>
        <dbReference type="ARBA" id="ARBA00022660"/>
    </source>
</evidence>
<evidence type="ECO:0000256" key="16">
    <source>
        <dbReference type="ARBA" id="ARBA00023136"/>
    </source>
</evidence>
<sequence>MAQDDNSGKDLAAEDSSAHIAAPGASAGTAVVSSDAVKNPGLPPHRKRVTDLDPKKQKHAERTVFTLFYLSIAGSIWAVAAYMLFPIDPSDLGSVRLNNLFIGIGIALALLALGIGAVHWGKALMADHESIDVRHPVRGTEETRSRAVEIFDEANQESGFGRRSMIRNTLIGALIAFPLPAVALFRGLAPEGKDTEPVALLNQTMWKKGLRLTRDPDGTPIKASDVTFGSAFHVIPEGLSEIPHSEGMLEEKAKAIVLLMRLQPEDLHEKEDRKSWSYDGIVAYSKVCTHVGCPVALYEQRTHHLLCPCHQSQFDVTNHCEVIFGPAARPLPQLPIAVDDEGYLVAQSDFHEPVGPSFWERH</sequence>
<reference evidence="23 24" key="1">
    <citation type="submission" date="2016-10" db="EMBL/GenBank/DDBJ databases">
        <authorList>
            <person name="de Groot N.N."/>
        </authorList>
    </citation>
    <scope>NUCLEOTIDE SEQUENCE [LARGE SCALE GENOMIC DNA]</scope>
    <source>
        <strain evidence="23 24">DSM 21799</strain>
    </source>
</reference>
<dbReference type="InterPro" id="IPR014349">
    <property type="entry name" value="Rieske_Fe-S_prot"/>
</dbReference>
<keyword evidence="24" id="KW-1185">Reference proteome</keyword>
<evidence type="ECO:0000256" key="9">
    <source>
        <dbReference type="ARBA" id="ARBA00022714"/>
    </source>
</evidence>
<evidence type="ECO:0000256" key="3">
    <source>
        <dbReference type="ARBA" id="ARBA00010651"/>
    </source>
</evidence>
<dbReference type="GO" id="GO:0046872">
    <property type="term" value="F:metal ion binding"/>
    <property type="evidence" value="ECO:0007669"/>
    <property type="project" value="UniProtKB-KW"/>
</dbReference>
<dbReference type="RefSeq" id="WP_091186428.1">
    <property type="nucleotide sequence ID" value="NZ_FNRY01000001.1"/>
</dbReference>
<dbReference type="Proteomes" id="UP000199183">
    <property type="component" value="Unassembled WGS sequence"/>
</dbReference>
<dbReference type="PROSITE" id="PS51296">
    <property type="entry name" value="RIESKE"/>
    <property type="match status" value="1"/>
</dbReference>
<proteinExistence type="inferred from homology"/>
<dbReference type="CDD" id="cd03467">
    <property type="entry name" value="Rieske"/>
    <property type="match status" value="1"/>
</dbReference>
<keyword evidence="15" id="KW-0411">Iron-sulfur</keyword>
<evidence type="ECO:0000256" key="14">
    <source>
        <dbReference type="ARBA" id="ARBA00023004"/>
    </source>
</evidence>
<keyword evidence="6" id="KW-1003">Cell membrane</keyword>
<keyword evidence="17" id="KW-1015">Disulfide bond</keyword>
<feature type="domain" description="Rieske" evidence="22">
    <location>
        <begin position="254"/>
        <end position="345"/>
    </location>
</feature>
<dbReference type="GO" id="GO:0016705">
    <property type="term" value="F:oxidoreductase activity, acting on paired donors, with incorporation or reduction of molecular oxygen"/>
    <property type="evidence" value="ECO:0007669"/>
    <property type="project" value="UniProtKB-ARBA"/>
</dbReference>
<feature type="transmembrane region" description="Helical" evidence="21">
    <location>
        <begin position="170"/>
        <end position="189"/>
    </location>
</feature>
<organism evidence="23 24">
    <name type="scientific">Paramicrobacterium humi</name>
    <dbReference type="NCBI Taxonomy" id="640635"/>
    <lineage>
        <taxon>Bacteria</taxon>
        <taxon>Bacillati</taxon>
        <taxon>Actinomycetota</taxon>
        <taxon>Actinomycetes</taxon>
        <taxon>Micrococcales</taxon>
        <taxon>Microbacteriaceae</taxon>
        <taxon>Paramicrobacterium</taxon>
    </lineage>
</organism>
<keyword evidence="16 21" id="KW-0472">Membrane</keyword>
<dbReference type="OrthoDB" id="9802613at2"/>
<evidence type="ECO:0000256" key="1">
    <source>
        <dbReference type="ARBA" id="ARBA00002494"/>
    </source>
</evidence>
<dbReference type="GO" id="GO:0004497">
    <property type="term" value="F:monooxygenase activity"/>
    <property type="evidence" value="ECO:0007669"/>
    <property type="project" value="UniProtKB-ARBA"/>
</dbReference>
<evidence type="ECO:0000256" key="19">
    <source>
        <dbReference type="ARBA" id="ARBA00032409"/>
    </source>
</evidence>
<evidence type="ECO:0000256" key="17">
    <source>
        <dbReference type="ARBA" id="ARBA00023157"/>
    </source>
</evidence>
<comment type="function">
    <text evidence="1">Iron-sulfur subunit of the cytochrome bc1 complex, an essential component of the respiratory electron transport chain required for ATP synthesis. The bc1 complex catalyzes the oxidation of menaquinol and the reduction of cytochrome c in the respiratory chain. The bc1 complex operates through a Q-cycle mechanism that couples electron transfer to generation of the proton gradient that drives ATP synthesis.</text>
</comment>
<keyword evidence="14" id="KW-0408">Iron</keyword>
<evidence type="ECO:0000259" key="22">
    <source>
        <dbReference type="PROSITE" id="PS51296"/>
    </source>
</evidence>
<dbReference type="Pfam" id="PF00355">
    <property type="entry name" value="Rieske"/>
    <property type="match status" value="1"/>
</dbReference>
<evidence type="ECO:0000256" key="6">
    <source>
        <dbReference type="ARBA" id="ARBA00022475"/>
    </source>
</evidence>
<dbReference type="EMBL" id="FNRY01000001">
    <property type="protein sequence ID" value="SEC28068.1"/>
    <property type="molecule type" value="Genomic_DNA"/>
</dbReference>
<evidence type="ECO:0000256" key="12">
    <source>
        <dbReference type="ARBA" id="ARBA00022989"/>
    </source>
</evidence>
<name>A0A1H4R8C7_9MICO</name>
<evidence type="ECO:0000313" key="23">
    <source>
        <dbReference type="EMBL" id="SEC28068.1"/>
    </source>
</evidence>
<evidence type="ECO:0000256" key="13">
    <source>
        <dbReference type="ARBA" id="ARBA00023002"/>
    </source>
</evidence>
<feature type="transmembrane region" description="Helical" evidence="21">
    <location>
        <begin position="64"/>
        <end position="85"/>
    </location>
</feature>
<keyword evidence="9" id="KW-0001">2Fe-2S</keyword>
<evidence type="ECO:0000313" key="24">
    <source>
        <dbReference type="Proteomes" id="UP000199183"/>
    </source>
</evidence>
<feature type="region of interest" description="Disordered" evidence="20">
    <location>
        <begin position="29"/>
        <end position="55"/>
    </location>
</feature>
<comment type="subcellular location">
    <subcellularLocation>
        <location evidence="2">Cell membrane</location>
        <topology evidence="2">Multi-pass membrane protein</topology>
    </subcellularLocation>
</comment>
<dbReference type="InterPro" id="IPR036922">
    <property type="entry name" value="Rieske_2Fe-2S_sf"/>
</dbReference>
<keyword evidence="11" id="KW-0249">Electron transport</keyword>
<dbReference type="Gene3D" id="2.102.10.10">
    <property type="entry name" value="Rieske [2Fe-2S] iron-sulphur domain"/>
    <property type="match status" value="1"/>
</dbReference>
<keyword evidence="7" id="KW-0679">Respiratory chain</keyword>
<evidence type="ECO:0000256" key="11">
    <source>
        <dbReference type="ARBA" id="ARBA00022982"/>
    </source>
</evidence>
<keyword evidence="13" id="KW-0560">Oxidoreductase</keyword>
<dbReference type="STRING" id="640635.SAMN04489806_3031"/>
<keyword evidence="12 21" id="KW-1133">Transmembrane helix</keyword>
<dbReference type="GO" id="GO:0005886">
    <property type="term" value="C:plasma membrane"/>
    <property type="evidence" value="ECO:0007669"/>
    <property type="project" value="UniProtKB-SubCell"/>
</dbReference>
<comment type="similarity">
    <text evidence="3">Belongs to the Rieske iron-sulfur protein family.</text>
</comment>
<dbReference type="SUPFAM" id="SSF50022">
    <property type="entry name" value="ISP domain"/>
    <property type="match status" value="1"/>
</dbReference>
<keyword evidence="5" id="KW-0813">Transport</keyword>
<accession>A0A1H4R8C7</accession>
<evidence type="ECO:0000256" key="21">
    <source>
        <dbReference type="SAM" id="Phobius"/>
    </source>
</evidence>
<evidence type="ECO:0000256" key="2">
    <source>
        <dbReference type="ARBA" id="ARBA00004651"/>
    </source>
</evidence>
<dbReference type="InterPro" id="IPR045603">
    <property type="entry name" value="QcrA_N"/>
</dbReference>
<dbReference type="Pfam" id="PF19297">
    <property type="entry name" value="QcrA_N"/>
    <property type="match status" value="1"/>
</dbReference>